<dbReference type="Gene3D" id="1.20.5.170">
    <property type="match status" value="1"/>
</dbReference>
<dbReference type="GO" id="GO:0042262">
    <property type="term" value="P:DNA protection"/>
    <property type="evidence" value="ECO:0007669"/>
    <property type="project" value="InterPro"/>
</dbReference>
<reference evidence="1" key="1">
    <citation type="journal article" date="2012" name="PLoS ONE">
        <title>Gene sets for utilization of primary and secondary nutrition supplies in the distal gut of endangered iberian lynx.</title>
        <authorList>
            <person name="Alcaide M."/>
            <person name="Messina E."/>
            <person name="Richter M."/>
            <person name="Bargiela R."/>
            <person name="Peplies J."/>
            <person name="Huws S.A."/>
            <person name="Newbold C.J."/>
            <person name="Golyshin P.N."/>
            <person name="Simon M.A."/>
            <person name="Lopez G."/>
            <person name="Yakimov M.M."/>
            <person name="Ferrer M."/>
        </authorList>
    </citation>
    <scope>NUCLEOTIDE SEQUENCE</scope>
</reference>
<proteinExistence type="predicted"/>
<evidence type="ECO:0000313" key="1">
    <source>
        <dbReference type="EMBL" id="EJX09482.1"/>
    </source>
</evidence>
<sequence length="180" mass="20256">MAKRVKKTVVTGITREQAEQAFADYAAADAEVQTINAKMDVEITKIRTKYASRLADLDAVKEDTFTMIQAYATENREELFAKKKSIESAHGTFGFRVGMPKLKTLRGFTWAAVLTLCRELLPEYIRTSEDVAKDKLLADRANEEIAPILPRIGVQVVQDETFFIEPKKESDNEPRHSTAS</sequence>
<dbReference type="InterPro" id="IPR009951">
    <property type="entry name" value="Host-nuc_inhib_Gam"/>
</dbReference>
<gene>
    <name evidence="1" type="ORF">EVA_02405</name>
</gene>
<dbReference type="SUPFAM" id="SSF161266">
    <property type="entry name" value="Gam-like"/>
    <property type="match status" value="1"/>
</dbReference>
<name>J9GN40_9ZZZZ</name>
<protein>
    <submittedName>
        <fullName evidence="1">Mu Gam family protein</fullName>
    </submittedName>
</protein>
<dbReference type="Pfam" id="PF07352">
    <property type="entry name" value="Phage_Mu_Gam"/>
    <property type="match status" value="1"/>
</dbReference>
<accession>J9GN40</accession>
<organism evidence="1">
    <name type="scientific">gut metagenome</name>
    <dbReference type="NCBI Taxonomy" id="749906"/>
    <lineage>
        <taxon>unclassified sequences</taxon>
        <taxon>metagenomes</taxon>
        <taxon>organismal metagenomes</taxon>
    </lineage>
</organism>
<dbReference type="AlphaFoldDB" id="J9GN40"/>
<dbReference type="EMBL" id="AMCI01000382">
    <property type="protein sequence ID" value="EJX09482.1"/>
    <property type="molecule type" value="Genomic_DNA"/>
</dbReference>
<dbReference type="GO" id="GO:0003690">
    <property type="term" value="F:double-stranded DNA binding"/>
    <property type="evidence" value="ECO:0007669"/>
    <property type="project" value="InterPro"/>
</dbReference>
<comment type="caution">
    <text evidence="1">The sequence shown here is derived from an EMBL/GenBank/DDBJ whole genome shotgun (WGS) entry which is preliminary data.</text>
</comment>